<evidence type="ECO:0000313" key="2">
    <source>
        <dbReference type="EMBL" id="ORX39950.1"/>
    </source>
</evidence>
<accession>A0A1Y1UPG1</accession>
<dbReference type="GeneID" id="33556554"/>
<keyword evidence="3" id="KW-1185">Reference proteome</keyword>
<dbReference type="RefSeq" id="XP_021873735.1">
    <property type="nucleotide sequence ID" value="XM_022014746.1"/>
</dbReference>
<evidence type="ECO:0000256" key="1">
    <source>
        <dbReference type="SAM" id="MobiDB-lite"/>
    </source>
</evidence>
<proteinExistence type="predicted"/>
<name>A0A1Y1UPG1_9TREE</name>
<comment type="caution">
    <text evidence="2">The sequence shown here is derived from an EMBL/GenBank/DDBJ whole genome shotgun (WGS) entry which is preliminary data.</text>
</comment>
<gene>
    <name evidence="2" type="ORF">BD324DRAFT_615618</name>
</gene>
<evidence type="ECO:0000313" key="3">
    <source>
        <dbReference type="Proteomes" id="UP000193218"/>
    </source>
</evidence>
<sequence length="155" mass="17870">MESMVARAYRDSHRKHKLENVQNNVNEASETEDEQDSMMARASFKSPGRIIRKFIHHLEPSRGNQLELGKDGQKHIPMPFDNNPSLSAQQIETLKHPALRFELDASLPPVALEHPVRIWNVVYHSIPPEDRPAMMWKMDQVDDPEDEGKRGHETC</sequence>
<reference evidence="2 3" key="1">
    <citation type="submission" date="2017-03" db="EMBL/GenBank/DDBJ databases">
        <title>Widespread Adenine N6-methylation of Active Genes in Fungi.</title>
        <authorList>
            <consortium name="DOE Joint Genome Institute"/>
            <person name="Mondo S.J."/>
            <person name="Dannebaum R.O."/>
            <person name="Kuo R.C."/>
            <person name="Louie K.B."/>
            <person name="Bewick A.J."/>
            <person name="Labutti K."/>
            <person name="Haridas S."/>
            <person name="Kuo A."/>
            <person name="Salamov A."/>
            <person name="Ahrendt S.R."/>
            <person name="Lau R."/>
            <person name="Bowen B.P."/>
            <person name="Lipzen A."/>
            <person name="Sullivan W."/>
            <person name="Andreopoulos W.B."/>
            <person name="Clum A."/>
            <person name="Lindquist E."/>
            <person name="Daum C."/>
            <person name="Northen T.R."/>
            <person name="Ramamoorthy G."/>
            <person name="Schmitz R.J."/>
            <person name="Gryganskyi A."/>
            <person name="Culley D."/>
            <person name="Magnuson J."/>
            <person name="James T.Y."/>
            <person name="O'Malley M.A."/>
            <person name="Stajich J.E."/>
            <person name="Spatafora J.W."/>
            <person name="Visel A."/>
            <person name="Grigoriev I.V."/>
        </authorList>
    </citation>
    <scope>NUCLEOTIDE SEQUENCE [LARGE SCALE GENOMIC DNA]</scope>
    <source>
        <strain evidence="2 3">NRRL Y-17943</strain>
    </source>
</reference>
<feature type="region of interest" description="Disordered" evidence="1">
    <location>
        <begin position="1"/>
        <end position="38"/>
    </location>
</feature>
<protein>
    <submittedName>
        <fullName evidence="2">Uncharacterized protein</fullName>
    </submittedName>
</protein>
<dbReference type="InParanoid" id="A0A1Y1UPG1"/>
<dbReference type="OrthoDB" id="2596854at2759"/>
<dbReference type="AlphaFoldDB" id="A0A1Y1UPG1"/>
<dbReference type="Proteomes" id="UP000193218">
    <property type="component" value="Unassembled WGS sequence"/>
</dbReference>
<dbReference type="EMBL" id="NBSH01000002">
    <property type="protein sequence ID" value="ORX39950.1"/>
    <property type="molecule type" value="Genomic_DNA"/>
</dbReference>
<feature type="region of interest" description="Disordered" evidence="1">
    <location>
        <begin position="61"/>
        <end position="83"/>
    </location>
</feature>
<organism evidence="2 3">
    <name type="scientific">Kockovaella imperatae</name>
    <dbReference type="NCBI Taxonomy" id="4999"/>
    <lineage>
        <taxon>Eukaryota</taxon>
        <taxon>Fungi</taxon>
        <taxon>Dikarya</taxon>
        <taxon>Basidiomycota</taxon>
        <taxon>Agaricomycotina</taxon>
        <taxon>Tremellomycetes</taxon>
        <taxon>Tremellales</taxon>
        <taxon>Cuniculitremaceae</taxon>
        <taxon>Kockovaella</taxon>
    </lineage>
</organism>